<keyword evidence="5 16" id="KW-0732">Signal</keyword>
<evidence type="ECO:0000256" key="3">
    <source>
        <dbReference type="ARBA" id="ARBA00022448"/>
    </source>
</evidence>
<evidence type="ECO:0000256" key="11">
    <source>
        <dbReference type="ARBA" id="ARBA00023315"/>
    </source>
</evidence>
<keyword evidence="11" id="KW-0012">Acyltransferase</keyword>
<dbReference type="GO" id="GO:0045735">
    <property type="term" value="F:nutrient reservoir activity"/>
    <property type="evidence" value="ECO:0007669"/>
    <property type="project" value="UniProtKB-KW"/>
</dbReference>
<dbReference type="Gene3D" id="2.30.230.10">
    <property type="entry name" value="Lipovitellin, beta-sheet shell regions, chain A"/>
    <property type="match status" value="2"/>
</dbReference>
<dbReference type="PANTHER" id="PTHR23345:SF15">
    <property type="entry name" value="VITELLOGENIN 1-RELATED"/>
    <property type="match status" value="1"/>
</dbReference>
<evidence type="ECO:0000256" key="8">
    <source>
        <dbReference type="ARBA" id="ARBA00023098"/>
    </source>
</evidence>
<evidence type="ECO:0000256" key="7">
    <source>
        <dbReference type="ARBA" id="ARBA00022832"/>
    </source>
</evidence>
<evidence type="ECO:0000256" key="4">
    <source>
        <dbReference type="ARBA" id="ARBA00022679"/>
    </source>
</evidence>
<accession>A0A8J9YTX8</accession>
<feature type="chain" id="PRO_5035421839" evidence="16">
    <location>
        <begin position="23"/>
        <end position="2632"/>
    </location>
</feature>
<comment type="caution">
    <text evidence="14">Lacks conserved residue(s) required for the propagation of feature annotation.</text>
</comment>
<dbReference type="Pfam" id="PF01347">
    <property type="entry name" value="Vitellogenin_N"/>
    <property type="match status" value="2"/>
</dbReference>
<keyword evidence="8" id="KW-0443">Lipid metabolism</keyword>
<dbReference type="Gene3D" id="3.30.559.10">
    <property type="entry name" value="Chloramphenicol acetyltransferase-like domain"/>
    <property type="match status" value="1"/>
</dbReference>
<dbReference type="GO" id="GO:0005319">
    <property type="term" value="F:lipid transporter activity"/>
    <property type="evidence" value="ECO:0007669"/>
    <property type="project" value="InterPro"/>
</dbReference>
<dbReference type="InterPro" id="IPR023213">
    <property type="entry name" value="CAT-like_dom_sf"/>
</dbReference>
<dbReference type="EMBL" id="OV696697">
    <property type="protein sequence ID" value="CAH1241685.1"/>
    <property type="molecule type" value="Genomic_DNA"/>
</dbReference>
<dbReference type="InterPro" id="IPR039551">
    <property type="entry name" value="Cho/carn_acyl_trans"/>
</dbReference>
<evidence type="ECO:0000256" key="9">
    <source>
        <dbReference type="ARBA" id="ARBA00023157"/>
    </source>
</evidence>
<keyword evidence="6" id="KW-0758">Storage protein</keyword>
<proteinExistence type="inferred from homology"/>
<dbReference type="Gene3D" id="1.10.275.20">
    <property type="entry name" value="Choline/Carnitine o-acyltransferase"/>
    <property type="match status" value="1"/>
</dbReference>
<dbReference type="Proteomes" id="UP000838412">
    <property type="component" value="Chromosome 12"/>
</dbReference>
<evidence type="ECO:0000313" key="20">
    <source>
        <dbReference type="Proteomes" id="UP000838412"/>
    </source>
</evidence>
<comment type="similarity">
    <text evidence="2">Belongs to the carnitine/choline acetyltransferase family.</text>
</comment>
<organism evidence="19 20">
    <name type="scientific">Branchiostoma lanceolatum</name>
    <name type="common">Common lancelet</name>
    <name type="synonym">Amphioxus lanceolatum</name>
    <dbReference type="NCBI Taxonomy" id="7740"/>
    <lineage>
        <taxon>Eukaryota</taxon>
        <taxon>Metazoa</taxon>
        <taxon>Chordata</taxon>
        <taxon>Cephalochordata</taxon>
        <taxon>Leptocardii</taxon>
        <taxon>Amphioxiformes</taxon>
        <taxon>Branchiostomatidae</taxon>
        <taxon>Branchiostoma</taxon>
    </lineage>
</organism>
<dbReference type="InterPro" id="IPR000542">
    <property type="entry name" value="Carn_acyl_trans"/>
</dbReference>
<dbReference type="FunFam" id="1.25.10.20:FF:000003">
    <property type="entry name" value="Vitellogenin C"/>
    <property type="match status" value="1"/>
</dbReference>
<dbReference type="Pfam" id="PF00755">
    <property type="entry name" value="Carn_acyltransf"/>
    <property type="match status" value="1"/>
</dbReference>
<sequence>MVCPCTVVSGLTFELLFSIMAALQKIPAYQPGLIPAYRRLYGLAGRQIRKEQHGFRKGLSCESQLVLTLQDLAKNLDHNKQVDVAVLDFSMAFDTVPHERLLSKLEHYGISDLLQSWFRAFLTERTQRVVFDGGTSKAVRVTSGVPQEALTGVKSHPYLGVQLSDDLRWDTHINYATSKADPFCSTMHISPGALQEQESIVPSYHFQPSMPRLPVPKLSDTCSRYLASQGPLLDSQQYAETARITKEFEAKEGAELHKELVAMNAQNKHTSYISGPWFDMYLKSRVSVVLNYNPFMSFVDDPKAGYTDQLVRATNFVVSSARFLKCLRAELLKPEIFHLGERSKSKWFERIIRFVPSSLSWYGAYLANGYPLDMSQYKNLFNSTRIPRTGRDEIVVDDTANHLLVIRNGHMYVFDVMDADGNIKPAAELHAYLSHILSDQSLPPSHPLGYLTAENRDTWASLRQKLEDCGNGAALKAVDSAMFCLCLDDSEADDVDSQTRLMLHGDGANRWYDKSFSLIVDKNGKAAVNFEHAWGDGVAVLRYFNEVFDDMSISPNVSPSCKPADIDASEHVRKLEFKLDGVLEEGIQTAKENFFSLVTPLDLAALQYTKYGKNDLKKFKISPDSLMQLAIQMGYHRLTGKSAGTYESCSTAAFKHGRTETVRSCTAETRQCSLAFDNVDSANASDLRQLIQACSDKHNSLTKNAAMGQGWDRHLFALRTLAEKNGTSPALFRDPAYAAINHIILSTSTLSSHAVNLGGFAPVVPDGFGIGYAIRDRELGYNVTSYPASHSVRDFLQCVETSLEDLFKAWLDIAEHSSRPPANQEANIRQDRPVPVYDQGKDYVYRYEGDIKSGIPQTSDRFSGMKIQADVRLQFHTDQDVLMRLEKISLKTLLGELDSPEEKKMQMMKTSSEEVVPDQMYKDAFKQDHLDMAKDWWMKWWQNKRSSEEIQNTDSEETSWKSDKNSEKSFSQEVPEQDMREFRKHLEKVIRFRYEEGDVKDIEARKDEPQWSVNFKRGILHLIKLTMDPRKSELLDRDDDVTPNTSYNKFANERIYRVMEDDVTGRCETLYNIRDNQVQKNTREIIKTKDYRNCEERSEHAQAIQSGFMPHEQGDKPKELLESSVQTRAYVMMDKNSHDKFMVKSVESRGQHVFQPYSDKGGDVITFAKQSLKLLESADWTEELPEPEPSERKGGLMFVFDTRDQNRDLTWDRFMRMSDAQKHDVTQMRTEKIQALCQDIAVDLNDGISGESTRKFMELVEELRNLHQDQLETIIMEEITSPEEHTQDWRHKNARKVLLDAVSLVGKKEALKVIQQLMEDDKVTDDECAQMLTGISLSIQSCPESVKDMLEIVKSPRSQSSRQVRQAAWLSLGTMVHGLLSERREGQLEKHLPENKETAIEMRRLYSQELMTCMEDAQSDEEKLMCLKAMGNAGLEDTVDRLQELITGKESDTTPLELRVEAIRALWRVAEKLPHKILNILFPVFNNPERDPEERTAAFDVVMASNPPLSVMEMIAQSTQRETSNQVGQYVYTCLKKLSESELPKDMRMKTDCKIALRLAKPFNKGIQYSQSRRFHAMDRDMQMGAALDINTVADKSSVWPRFASAKLGLHAMGYHMDVFETGVRVEGLQAMIDSLLGKDMDEKKNIFDYLKKKSQQRHHADGSWNSRKSLHDIEMEKIQQKLPVETRRHSEPRGHVFMKWFGNEIRFDQLNKDDMQQLIDQGRWPITDKEEELRHGMDTHVTKATKLVEASRQIPTQLGLPITLEMNSALLMTSDVNTKLKVNPGIFQEDRHNQKVKGVDCEVKGQQEIALQLVGKMSVDCHVIQSGVALNAMMNTQFPLSGKMSLDMENKKHKMTIETPEKERELFVWRSEPFVFTEETRSRPNADGVEREDKVFKKLSIQGKKTQKWPNMFHASYGREELGIEFALDTRMVSRMNQEQTSPFHPLTGPTELRLSCKPGLHAPSEIDLELQQTEDTVRHLSPMERLVFTEEKERRNEKRMEISVLAKHSQHPRTMKIKLNTYEEVTQEDIDSEDARIPGRFRHGKAKDMEPGVSMETDDKTKQWLNQILRRTIAVQLERSPVPNKESQDFKMCVTTELEYPAVPEWRLLQDRRVKTNIDVKWGRDCSGNDKRMKITAQWQKSDEQRHQEKMEELQEQHPSSQDTSEEFIRKDKTTIYSACVQDRRKGLMETPVCRKAVEQRSLLQQMDIDVEYHNIPTWMKEMSSALKQYVYHIFFDRLTVEDIDVHNDDNKMRMRCTIDRDQKEMNVTMATPEENIKINRISIEKPRIRLDFSKIFNTRLPMKTDWSVAFPMRFPSTKKTMREQYMDMMMNDKFIPHCKYQPNDRIRTFDGVEFPYQVGPCDHILAKDASPEHRFMVLINKPDTENNKKIVKVFLEGKKIEMPMNNKQQSQQSSDEEDNQMQITIDGRQVSLPHLIVHKIYKDEEDAGSPMMFTLQKVGKKVKVECDRLGVTVETDGHRADVKISNAYRGKMAGLCGNFDGEHHSEYEGPSREVYSSPFDFGLSYRIPSQECHEQGKSLSVMRNVRITQLNEFNKKETCFSKMPVAQCPEGFRVSRSETRHLEFHCLPSELDITKKYTELHKTKPLDMMAKKRTDRIEEVEAELECEME</sequence>
<dbReference type="InterPro" id="IPR015816">
    <property type="entry name" value="Vitellinogen_b-sht_N"/>
</dbReference>
<reference evidence="19" key="1">
    <citation type="submission" date="2022-01" db="EMBL/GenBank/DDBJ databases">
        <authorList>
            <person name="Braso-Vives M."/>
        </authorList>
    </citation>
    <scope>NUCLEOTIDE SEQUENCE</scope>
</reference>
<evidence type="ECO:0000259" key="18">
    <source>
        <dbReference type="PROSITE" id="PS51233"/>
    </source>
</evidence>
<evidence type="ECO:0000313" key="19">
    <source>
        <dbReference type="EMBL" id="CAH1241685.1"/>
    </source>
</evidence>
<comment type="pathway">
    <text evidence="1">Lipid metabolism; fatty acid beta-oxidation.</text>
</comment>
<evidence type="ECO:0000256" key="13">
    <source>
        <dbReference type="PIRSR" id="PIRSR600542-1"/>
    </source>
</evidence>
<evidence type="ECO:0000259" key="17">
    <source>
        <dbReference type="PROSITE" id="PS51211"/>
    </source>
</evidence>
<dbReference type="UniPathway" id="UPA00659"/>
<feature type="domain" description="Vitellogenin" evidence="17">
    <location>
        <begin position="837"/>
        <end position="1605"/>
    </location>
</feature>
<evidence type="ECO:0000256" key="6">
    <source>
        <dbReference type="ARBA" id="ARBA00022761"/>
    </source>
</evidence>
<dbReference type="GO" id="GO:0006635">
    <property type="term" value="P:fatty acid beta-oxidation"/>
    <property type="evidence" value="ECO:0007669"/>
    <property type="project" value="UniProtKB-UniPathway"/>
</dbReference>
<dbReference type="Gene3D" id="2.20.80.10">
    <property type="entry name" value="Lipovitellin-phosvitin complex, chain A, domain 4"/>
    <property type="match status" value="1"/>
</dbReference>
<keyword evidence="9" id="KW-1015">Disulfide bond</keyword>
<feature type="compositionally biased region" description="Basic and acidic residues" evidence="15">
    <location>
        <begin position="2143"/>
        <end position="2158"/>
    </location>
</feature>
<dbReference type="InterPro" id="IPR042231">
    <property type="entry name" value="Cho/carn_acyl_trans_2"/>
</dbReference>
<dbReference type="Pfam" id="PF00094">
    <property type="entry name" value="VWD"/>
    <property type="match status" value="1"/>
</dbReference>
<comment type="catalytic activity">
    <reaction evidence="12">
        <text>4,8-dimethylnonanoyl-CoA + (R)-carnitine = O-4,8-dimethylnonanoyl-(R)-carnitine + CoA</text>
        <dbReference type="Rhea" id="RHEA:44860"/>
        <dbReference type="ChEBI" id="CHEBI:16347"/>
        <dbReference type="ChEBI" id="CHEBI:57287"/>
        <dbReference type="ChEBI" id="CHEBI:77061"/>
        <dbReference type="ChEBI" id="CHEBI:84654"/>
    </reaction>
</comment>
<feature type="region of interest" description="Disordered" evidence="15">
    <location>
        <begin position="2140"/>
        <end position="2169"/>
    </location>
</feature>
<dbReference type="InterPro" id="IPR011030">
    <property type="entry name" value="Lipovitellin_superhlx_dom"/>
</dbReference>
<feature type="compositionally biased region" description="Basic and acidic residues" evidence="15">
    <location>
        <begin position="958"/>
        <end position="967"/>
    </location>
</feature>
<dbReference type="Gene3D" id="3.30.559.70">
    <property type="entry name" value="Choline/Carnitine o-acyltransferase, domain 2"/>
    <property type="match status" value="1"/>
</dbReference>
<dbReference type="InterPro" id="IPR015819">
    <property type="entry name" value="Lipid_transp_b-sht_shell"/>
</dbReference>
<dbReference type="InterPro" id="IPR015817">
    <property type="entry name" value="Vitellinogen_open_b-sht_sub1"/>
</dbReference>
<evidence type="ECO:0000256" key="2">
    <source>
        <dbReference type="ARBA" id="ARBA00005232"/>
    </source>
</evidence>
<dbReference type="Gene3D" id="1.20.1280.180">
    <property type="match status" value="1"/>
</dbReference>
<evidence type="ECO:0000256" key="1">
    <source>
        <dbReference type="ARBA" id="ARBA00005005"/>
    </source>
</evidence>
<keyword evidence="3" id="KW-0813">Transport</keyword>
<evidence type="ECO:0000256" key="14">
    <source>
        <dbReference type="PROSITE-ProRule" id="PRU00557"/>
    </source>
</evidence>
<dbReference type="PANTHER" id="PTHR23345">
    <property type="entry name" value="VITELLOGENIN-RELATED"/>
    <property type="match status" value="1"/>
</dbReference>
<dbReference type="InterPro" id="IPR001747">
    <property type="entry name" value="Vitellogenin_N"/>
</dbReference>
<dbReference type="Gene3D" id="1.25.10.20">
    <property type="entry name" value="Vitellinogen, superhelical"/>
    <property type="match status" value="1"/>
</dbReference>
<dbReference type="InterPro" id="IPR050733">
    <property type="entry name" value="Vitellogenin/Apolipophorin"/>
</dbReference>
<dbReference type="SUPFAM" id="SSF48431">
    <property type="entry name" value="Lipovitellin-phosvitin complex, superhelical domain"/>
    <property type="match status" value="1"/>
</dbReference>
<dbReference type="PROSITE" id="PS00440">
    <property type="entry name" value="ACYLTRANSF_C_2"/>
    <property type="match status" value="1"/>
</dbReference>
<feature type="region of interest" description="Disordered" evidence="15">
    <location>
        <begin position="948"/>
        <end position="977"/>
    </location>
</feature>
<dbReference type="SMART" id="SM00216">
    <property type="entry name" value="VWD"/>
    <property type="match status" value="1"/>
</dbReference>
<dbReference type="InterPro" id="IPR042572">
    <property type="entry name" value="Carn_acyl_trans_N"/>
</dbReference>
<name>A0A8J9YTX8_BRALA</name>
<keyword evidence="4" id="KW-0808">Transferase</keyword>
<gene>
    <name evidence="19" type="primary">CPT2</name>
    <name evidence="19" type="ORF">BLAG_LOCUS5198</name>
</gene>
<protein>
    <submittedName>
        <fullName evidence="19">CPT2 protein</fullName>
    </submittedName>
</protein>
<dbReference type="OrthoDB" id="160294at2759"/>
<dbReference type="PROSITE" id="PS51233">
    <property type="entry name" value="VWFD"/>
    <property type="match status" value="1"/>
</dbReference>
<evidence type="ECO:0000256" key="5">
    <source>
        <dbReference type="ARBA" id="ARBA00022729"/>
    </source>
</evidence>
<keyword evidence="7" id="KW-0276">Fatty acid metabolism</keyword>
<evidence type="ECO:0000256" key="10">
    <source>
        <dbReference type="ARBA" id="ARBA00023180"/>
    </source>
</evidence>
<dbReference type="Gene3D" id="2.20.50.20">
    <property type="entry name" value="Lipovitellin. Chain A, domain 3"/>
    <property type="match status" value="1"/>
</dbReference>
<feature type="domain" description="VWFD" evidence="18">
    <location>
        <begin position="2339"/>
        <end position="2536"/>
    </location>
</feature>
<dbReference type="SMART" id="SM00638">
    <property type="entry name" value="LPD_N"/>
    <property type="match status" value="1"/>
</dbReference>
<dbReference type="GO" id="GO:0016406">
    <property type="term" value="F:carnitine O-acyltransferase activity"/>
    <property type="evidence" value="ECO:0007669"/>
    <property type="project" value="UniProtKB-ARBA"/>
</dbReference>
<dbReference type="InterPro" id="IPR001846">
    <property type="entry name" value="VWF_type-D"/>
</dbReference>
<feature type="signal peptide" evidence="16">
    <location>
        <begin position="1"/>
        <end position="22"/>
    </location>
</feature>
<dbReference type="FunFam" id="2.20.50.20:FF:000005">
    <property type="entry name" value="Vitellogenin 3"/>
    <property type="match status" value="1"/>
</dbReference>
<keyword evidence="10" id="KW-0325">Glycoprotein</keyword>
<feature type="active site" description="Proton acceptor" evidence="13">
    <location>
        <position position="532"/>
    </location>
</feature>
<dbReference type="SUPFAM" id="SSF56968">
    <property type="entry name" value="Lipovitellin-phosvitin complex, beta-sheet shell regions"/>
    <property type="match status" value="3"/>
</dbReference>
<dbReference type="PROSITE" id="PS51211">
    <property type="entry name" value="VITELLOGENIN"/>
    <property type="match status" value="1"/>
</dbReference>
<dbReference type="InterPro" id="IPR015255">
    <property type="entry name" value="Vitellinogen_open_b-sht"/>
</dbReference>
<keyword evidence="20" id="KW-1185">Reference proteome</keyword>
<evidence type="ECO:0000256" key="16">
    <source>
        <dbReference type="SAM" id="SignalP"/>
    </source>
</evidence>
<dbReference type="FunFam" id="1.10.275.20:FF:000001">
    <property type="entry name" value="carnitine O-palmitoyltransferase 2, mitochondrial"/>
    <property type="match status" value="1"/>
</dbReference>
<dbReference type="SUPFAM" id="SSF52777">
    <property type="entry name" value="CoA-dependent acyltransferases"/>
    <property type="match status" value="2"/>
</dbReference>
<dbReference type="SMART" id="SM01169">
    <property type="entry name" value="DUF1943"/>
    <property type="match status" value="1"/>
</dbReference>
<evidence type="ECO:0000256" key="15">
    <source>
        <dbReference type="SAM" id="MobiDB-lite"/>
    </source>
</evidence>
<evidence type="ECO:0000256" key="12">
    <source>
        <dbReference type="ARBA" id="ARBA00048999"/>
    </source>
</evidence>
<dbReference type="Pfam" id="PF09172">
    <property type="entry name" value="Vit_open_b-sht"/>
    <property type="match status" value="1"/>
</dbReference>